<gene>
    <name evidence="1" type="ORF">METZ01_LOCUS324837</name>
</gene>
<dbReference type="EMBL" id="UINC01106959">
    <property type="protein sequence ID" value="SVC71983.1"/>
    <property type="molecule type" value="Genomic_DNA"/>
</dbReference>
<protein>
    <submittedName>
        <fullName evidence="1">Uncharacterized protein</fullName>
    </submittedName>
</protein>
<dbReference type="AlphaFoldDB" id="A0A382PF07"/>
<proteinExistence type="predicted"/>
<sequence>MTTRVVQHVVIYETSIARTLVTDLSETGTIGGNHQHRINIF</sequence>
<accession>A0A382PF07</accession>
<organism evidence="1">
    <name type="scientific">marine metagenome</name>
    <dbReference type="NCBI Taxonomy" id="408172"/>
    <lineage>
        <taxon>unclassified sequences</taxon>
        <taxon>metagenomes</taxon>
        <taxon>ecological metagenomes</taxon>
    </lineage>
</organism>
<name>A0A382PF07_9ZZZZ</name>
<reference evidence="1" key="1">
    <citation type="submission" date="2018-05" db="EMBL/GenBank/DDBJ databases">
        <authorList>
            <person name="Lanie J.A."/>
            <person name="Ng W.-L."/>
            <person name="Kazmierczak K.M."/>
            <person name="Andrzejewski T.M."/>
            <person name="Davidsen T.M."/>
            <person name="Wayne K.J."/>
            <person name="Tettelin H."/>
            <person name="Glass J.I."/>
            <person name="Rusch D."/>
            <person name="Podicherti R."/>
            <person name="Tsui H.-C.T."/>
            <person name="Winkler M.E."/>
        </authorList>
    </citation>
    <scope>NUCLEOTIDE SEQUENCE</scope>
</reference>
<evidence type="ECO:0000313" key="1">
    <source>
        <dbReference type="EMBL" id="SVC71983.1"/>
    </source>
</evidence>